<proteinExistence type="predicted"/>
<dbReference type="OrthoDB" id="1953676at2"/>
<dbReference type="KEGG" id="fsa:C5Q98_00975"/>
<evidence type="ECO:0008006" key="3">
    <source>
        <dbReference type="Google" id="ProtNLM"/>
    </source>
</evidence>
<dbReference type="SUPFAM" id="SSF52540">
    <property type="entry name" value="P-loop containing nucleoside triphosphate hydrolases"/>
    <property type="match status" value="1"/>
</dbReference>
<organism evidence="1 2">
    <name type="scientific">Fastidiosipila sanguinis</name>
    <dbReference type="NCBI Taxonomy" id="236753"/>
    <lineage>
        <taxon>Bacteria</taxon>
        <taxon>Bacillati</taxon>
        <taxon>Bacillota</taxon>
        <taxon>Clostridia</taxon>
        <taxon>Eubacteriales</taxon>
        <taxon>Oscillospiraceae</taxon>
        <taxon>Fastidiosipila</taxon>
    </lineage>
</organism>
<dbReference type="RefSeq" id="WP_106011877.1">
    <property type="nucleotide sequence ID" value="NZ_CP027226.1"/>
</dbReference>
<keyword evidence="2" id="KW-1185">Reference proteome</keyword>
<gene>
    <name evidence="1" type="ORF">C5Q98_00975</name>
</gene>
<protein>
    <recommendedName>
        <fullName evidence="3">Twitching motility protein PilT</fullName>
    </recommendedName>
</protein>
<accession>A0A2S0KLJ7</accession>
<dbReference type="Proteomes" id="UP000237947">
    <property type="component" value="Chromosome"/>
</dbReference>
<dbReference type="AlphaFoldDB" id="A0A2S0KLJ7"/>
<dbReference type="InterPro" id="IPR027417">
    <property type="entry name" value="P-loop_NTPase"/>
</dbReference>
<sequence>MKVNLIVGAKGSGKTNRLVDDLNNMASNDENNVVCILRGDRLNPYVKHQIRMIDVDEYPVDNYGETLAFIAGLNAKDYDISHIYIDSIGKIAGNDQEELAKFLAALEGLAEKNHFEAEIIFSCPEEDVIDSVKKYVS</sequence>
<evidence type="ECO:0000313" key="1">
    <source>
        <dbReference type="EMBL" id="AVM41891.1"/>
    </source>
</evidence>
<reference evidence="2" key="1">
    <citation type="submission" date="2018-02" db="EMBL/GenBank/DDBJ databases">
        <authorList>
            <person name="Holder M.E."/>
            <person name="Ajami N.J."/>
            <person name="Petrosino J.F."/>
        </authorList>
    </citation>
    <scope>NUCLEOTIDE SEQUENCE [LARGE SCALE GENOMIC DNA]</scope>
    <source>
        <strain evidence="2">CCUG 47711</strain>
    </source>
</reference>
<name>A0A2S0KLJ7_9FIRM</name>
<dbReference type="EMBL" id="CP027226">
    <property type="protein sequence ID" value="AVM41891.1"/>
    <property type="molecule type" value="Genomic_DNA"/>
</dbReference>
<dbReference type="Gene3D" id="3.40.50.300">
    <property type="entry name" value="P-loop containing nucleotide triphosphate hydrolases"/>
    <property type="match status" value="1"/>
</dbReference>
<evidence type="ECO:0000313" key="2">
    <source>
        <dbReference type="Proteomes" id="UP000237947"/>
    </source>
</evidence>